<evidence type="ECO:0000313" key="2">
    <source>
        <dbReference type="Proteomes" id="UP001140087"/>
    </source>
</evidence>
<gene>
    <name evidence="1" type="ORF">H4R21_005250</name>
</gene>
<name>A0ACC1KUA3_9FUNG</name>
<evidence type="ECO:0000313" key="1">
    <source>
        <dbReference type="EMBL" id="KAJ2795100.1"/>
    </source>
</evidence>
<protein>
    <submittedName>
        <fullName evidence="1">Uncharacterized protein</fullName>
    </submittedName>
</protein>
<sequence>MRVQWTSLRKQFNVSLEVARQIEVQAAAAAKRSSPVSARITRLADDAYDAARGQRDWSAVARKAGLPLVECLGHFSAELSKHPAQPRPTLDDWSTEDILAVRELLHGLPKALYYDAWNLAGAYITADPSDCRD</sequence>
<reference evidence="1" key="1">
    <citation type="submission" date="2022-07" db="EMBL/GenBank/DDBJ databases">
        <title>Phylogenomic reconstructions and comparative analyses of Kickxellomycotina fungi.</title>
        <authorList>
            <person name="Reynolds N.K."/>
            <person name="Stajich J.E."/>
            <person name="Barry K."/>
            <person name="Grigoriev I.V."/>
            <person name="Crous P."/>
            <person name="Smith M.E."/>
        </authorList>
    </citation>
    <scope>NUCLEOTIDE SEQUENCE</scope>
    <source>
        <strain evidence="1">BCRC 34780</strain>
    </source>
</reference>
<keyword evidence="2" id="KW-1185">Reference proteome</keyword>
<comment type="caution">
    <text evidence="1">The sequence shown here is derived from an EMBL/GenBank/DDBJ whole genome shotgun (WGS) entry which is preliminary data.</text>
</comment>
<dbReference type="EMBL" id="JANBUN010002275">
    <property type="protein sequence ID" value="KAJ2795100.1"/>
    <property type="molecule type" value="Genomic_DNA"/>
</dbReference>
<organism evidence="1 2">
    <name type="scientific">Coemansia helicoidea</name>
    <dbReference type="NCBI Taxonomy" id="1286919"/>
    <lineage>
        <taxon>Eukaryota</taxon>
        <taxon>Fungi</taxon>
        <taxon>Fungi incertae sedis</taxon>
        <taxon>Zoopagomycota</taxon>
        <taxon>Kickxellomycotina</taxon>
        <taxon>Kickxellomycetes</taxon>
        <taxon>Kickxellales</taxon>
        <taxon>Kickxellaceae</taxon>
        <taxon>Coemansia</taxon>
    </lineage>
</organism>
<dbReference type="Proteomes" id="UP001140087">
    <property type="component" value="Unassembled WGS sequence"/>
</dbReference>
<proteinExistence type="predicted"/>
<accession>A0ACC1KUA3</accession>
<feature type="non-terminal residue" evidence="1">
    <location>
        <position position="133"/>
    </location>
</feature>